<comment type="subcellular location">
    <subcellularLocation>
        <location evidence="1">Membrane</location>
        <topology evidence="1">Multi-pass membrane protein</topology>
    </subcellularLocation>
</comment>
<evidence type="ECO:0000313" key="7">
    <source>
        <dbReference type="EMBL" id="KAG9230891.1"/>
    </source>
</evidence>
<evidence type="ECO:0000256" key="3">
    <source>
        <dbReference type="ARBA" id="ARBA00022989"/>
    </source>
</evidence>
<feature type="domain" description="MARVEL" evidence="6">
    <location>
        <begin position="13"/>
        <end position="156"/>
    </location>
</feature>
<comment type="caution">
    <text evidence="7">The sequence shown here is derived from an EMBL/GenBank/DDBJ whole genome shotgun (WGS) entry which is preliminary data.</text>
</comment>
<evidence type="ECO:0000256" key="5">
    <source>
        <dbReference type="SAM" id="Phobius"/>
    </source>
</evidence>
<evidence type="ECO:0000256" key="1">
    <source>
        <dbReference type="ARBA" id="ARBA00004141"/>
    </source>
</evidence>
<dbReference type="PANTHER" id="PTHR37451:SF4">
    <property type="entry name" value="MARVEL DOMAIN-CONTAINING PROTEIN"/>
    <property type="match status" value="1"/>
</dbReference>
<proteinExistence type="predicted"/>
<accession>A0A9P7YCN4</accession>
<keyword evidence="8" id="KW-1185">Reference proteome</keyword>
<keyword evidence="2 5" id="KW-0812">Transmembrane</keyword>
<evidence type="ECO:0000313" key="8">
    <source>
        <dbReference type="Proteomes" id="UP000824998"/>
    </source>
</evidence>
<name>A0A9P7YCN4_9HELO</name>
<feature type="transmembrane region" description="Helical" evidence="5">
    <location>
        <begin position="12"/>
        <end position="35"/>
    </location>
</feature>
<feature type="transmembrane region" description="Helical" evidence="5">
    <location>
        <begin position="73"/>
        <end position="97"/>
    </location>
</feature>
<protein>
    <recommendedName>
        <fullName evidence="6">MARVEL domain-containing protein</fullName>
    </recommendedName>
</protein>
<sequence>MASPIVQVPTWVLALRGIQLLFAVVVLGMSSYGVYWLRLSSWGWAIFTSLVTVVIVLYSVVPERVAAASKLYSPYVILALNAVAVVIWLAAMGALAARRSTFKYSTTISTCVNDGSGGVCVKRRDSDLQKRGGYVATYPYLNMMSAAAVFSAFEMLVANLPSDV</sequence>
<dbReference type="EMBL" id="MU251637">
    <property type="protein sequence ID" value="KAG9230891.1"/>
    <property type="molecule type" value="Genomic_DNA"/>
</dbReference>
<dbReference type="GO" id="GO:0016020">
    <property type="term" value="C:membrane"/>
    <property type="evidence" value="ECO:0007669"/>
    <property type="project" value="UniProtKB-SubCell"/>
</dbReference>
<feature type="transmembrane region" description="Helical" evidence="5">
    <location>
        <begin position="132"/>
        <end position="153"/>
    </location>
</feature>
<feature type="transmembrane region" description="Helical" evidence="5">
    <location>
        <begin position="42"/>
        <end position="61"/>
    </location>
</feature>
<dbReference type="PANTHER" id="PTHR37451">
    <property type="entry name" value="MARVEL DOMAIN"/>
    <property type="match status" value="1"/>
</dbReference>
<evidence type="ECO:0000256" key="4">
    <source>
        <dbReference type="ARBA" id="ARBA00023136"/>
    </source>
</evidence>
<reference evidence="7" key="1">
    <citation type="journal article" date="2021" name="IMA Fungus">
        <title>Genomic characterization of three marine fungi, including Emericellopsis atlantica sp. nov. with signatures of a generalist lifestyle and marine biomass degradation.</title>
        <authorList>
            <person name="Hagestad O.C."/>
            <person name="Hou L."/>
            <person name="Andersen J.H."/>
            <person name="Hansen E.H."/>
            <person name="Altermark B."/>
            <person name="Li C."/>
            <person name="Kuhnert E."/>
            <person name="Cox R.J."/>
            <person name="Crous P.W."/>
            <person name="Spatafora J.W."/>
            <person name="Lail K."/>
            <person name="Amirebrahimi M."/>
            <person name="Lipzen A."/>
            <person name="Pangilinan J."/>
            <person name="Andreopoulos W."/>
            <person name="Hayes R.D."/>
            <person name="Ng V."/>
            <person name="Grigoriev I.V."/>
            <person name="Jackson S.A."/>
            <person name="Sutton T.D.S."/>
            <person name="Dobson A.D.W."/>
            <person name="Rama T."/>
        </authorList>
    </citation>
    <scope>NUCLEOTIDE SEQUENCE</scope>
    <source>
        <strain evidence="7">TRa018bII</strain>
    </source>
</reference>
<dbReference type="AlphaFoldDB" id="A0A9P7YCN4"/>
<keyword evidence="3 5" id="KW-1133">Transmembrane helix</keyword>
<dbReference type="OrthoDB" id="5325022at2759"/>
<evidence type="ECO:0000256" key="2">
    <source>
        <dbReference type="ARBA" id="ARBA00022692"/>
    </source>
</evidence>
<dbReference type="Pfam" id="PF01284">
    <property type="entry name" value="MARVEL"/>
    <property type="match status" value="1"/>
</dbReference>
<gene>
    <name evidence="7" type="ORF">BJ875DRAFT_507022</name>
</gene>
<dbReference type="Proteomes" id="UP000824998">
    <property type="component" value="Unassembled WGS sequence"/>
</dbReference>
<organism evidence="7 8">
    <name type="scientific">Amylocarpus encephaloides</name>
    <dbReference type="NCBI Taxonomy" id="45428"/>
    <lineage>
        <taxon>Eukaryota</taxon>
        <taxon>Fungi</taxon>
        <taxon>Dikarya</taxon>
        <taxon>Ascomycota</taxon>
        <taxon>Pezizomycotina</taxon>
        <taxon>Leotiomycetes</taxon>
        <taxon>Helotiales</taxon>
        <taxon>Helotiales incertae sedis</taxon>
        <taxon>Amylocarpus</taxon>
    </lineage>
</organism>
<dbReference type="InterPro" id="IPR008253">
    <property type="entry name" value="Marvel"/>
</dbReference>
<keyword evidence="4 5" id="KW-0472">Membrane</keyword>
<evidence type="ECO:0000259" key="6">
    <source>
        <dbReference type="Pfam" id="PF01284"/>
    </source>
</evidence>